<evidence type="ECO:0000256" key="5">
    <source>
        <dbReference type="ARBA" id="ARBA00023242"/>
    </source>
</evidence>
<evidence type="ECO:0000256" key="2">
    <source>
        <dbReference type="ARBA" id="ARBA00007276"/>
    </source>
</evidence>
<evidence type="ECO:0000256" key="7">
    <source>
        <dbReference type="ARBA" id="ARBA00025253"/>
    </source>
</evidence>
<evidence type="ECO:0000256" key="4">
    <source>
        <dbReference type="ARBA" id="ARBA00022705"/>
    </source>
</evidence>
<dbReference type="GO" id="GO:0006270">
    <property type="term" value="P:DNA replication initiation"/>
    <property type="evidence" value="ECO:0007669"/>
    <property type="project" value="UniProtKB-UniRule"/>
</dbReference>
<feature type="coiled-coil region" evidence="9">
    <location>
        <begin position="5"/>
        <end position="32"/>
    </location>
</feature>
<accession>A0A6G1LKL6</accession>
<dbReference type="Gene3D" id="1.10.10.1460">
    <property type="match status" value="1"/>
</dbReference>
<feature type="region of interest" description="Disordered" evidence="10">
    <location>
        <begin position="307"/>
        <end position="475"/>
    </location>
</feature>
<dbReference type="InterPro" id="IPR021110">
    <property type="entry name" value="DNA_rep_checkpnt_protein"/>
</dbReference>
<dbReference type="Proteomes" id="UP000799436">
    <property type="component" value="Unassembled WGS sequence"/>
</dbReference>
<comment type="function">
    <text evidence="7 8">Has a role in the initiation of DNA replication. Required at S-phase checkpoint.</text>
</comment>
<dbReference type="GO" id="GO:0003697">
    <property type="term" value="F:single-stranded DNA binding"/>
    <property type="evidence" value="ECO:0007669"/>
    <property type="project" value="TreeGrafter"/>
</dbReference>
<dbReference type="Pfam" id="PF11719">
    <property type="entry name" value="Drc1-Sld2"/>
    <property type="match status" value="1"/>
</dbReference>
<gene>
    <name evidence="11" type="ORF">EJ03DRAFT_265291</name>
</gene>
<dbReference type="GO" id="GO:0003688">
    <property type="term" value="F:DNA replication origin binding"/>
    <property type="evidence" value="ECO:0007669"/>
    <property type="project" value="TreeGrafter"/>
</dbReference>
<protein>
    <recommendedName>
        <fullName evidence="3 8">DNA replication regulator SLD2</fullName>
    </recommendedName>
</protein>
<evidence type="ECO:0000313" key="11">
    <source>
        <dbReference type="EMBL" id="KAF2773406.1"/>
    </source>
</evidence>
<feature type="compositionally biased region" description="Acidic residues" evidence="10">
    <location>
        <begin position="376"/>
        <end position="387"/>
    </location>
</feature>
<dbReference type="FunFam" id="1.10.10.1460:FF:000001">
    <property type="entry name" value="DNA replication regulator Sld2"/>
    <property type="match status" value="1"/>
</dbReference>
<dbReference type="PANTHER" id="PTHR28124">
    <property type="entry name" value="DNA REPLICATION REGULATOR SLD2"/>
    <property type="match status" value="1"/>
</dbReference>
<evidence type="ECO:0000256" key="3">
    <source>
        <dbReference type="ARBA" id="ARBA00018363"/>
    </source>
</evidence>
<dbReference type="EMBL" id="ML995811">
    <property type="protein sequence ID" value="KAF2773406.1"/>
    <property type="molecule type" value="Genomic_DNA"/>
</dbReference>
<evidence type="ECO:0000256" key="8">
    <source>
        <dbReference type="RuleBase" id="RU367067"/>
    </source>
</evidence>
<feature type="compositionally biased region" description="Basic residues" evidence="10">
    <location>
        <begin position="346"/>
        <end position="369"/>
    </location>
</feature>
<organism evidence="11 12">
    <name type="scientific">Teratosphaeria nubilosa</name>
    <dbReference type="NCBI Taxonomy" id="161662"/>
    <lineage>
        <taxon>Eukaryota</taxon>
        <taxon>Fungi</taxon>
        <taxon>Dikarya</taxon>
        <taxon>Ascomycota</taxon>
        <taxon>Pezizomycotina</taxon>
        <taxon>Dothideomycetes</taxon>
        <taxon>Dothideomycetidae</taxon>
        <taxon>Mycosphaerellales</taxon>
        <taxon>Teratosphaeriaceae</taxon>
        <taxon>Teratosphaeria</taxon>
    </lineage>
</organism>
<evidence type="ECO:0000256" key="6">
    <source>
        <dbReference type="ARBA" id="ARBA00023306"/>
    </source>
</evidence>
<evidence type="ECO:0000256" key="1">
    <source>
        <dbReference type="ARBA" id="ARBA00004123"/>
    </source>
</evidence>
<name>A0A6G1LKL6_9PEZI</name>
<keyword evidence="5 8" id="KW-0539">Nucleus</keyword>
<proteinExistence type="inferred from homology"/>
<feature type="compositionally biased region" description="Basic and acidic residues" evidence="10">
    <location>
        <begin position="413"/>
        <end position="426"/>
    </location>
</feature>
<dbReference type="OrthoDB" id="8775810at2759"/>
<feature type="region of interest" description="Disordered" evidence="10">
    <location>
        <begin position="49"/>
        <end position="106"/>
    </location>
</feature>
<keyword evidence="4 8" id="KW-0235">DNA replication</keyword>
<comment type="similarity">
    <text evidence="2 8">Belongs to the SLD2 family.</text>
</comment>
<dbReference type="GO" id="GO:0000727">
    <property type="term" value="P:double-strand break repair via break-induced replication"/>
    <property type="evidence" value="ECO:0007669"/>
    <property type="project" value="TreeGrafter"/>
</dbReference>
<dbReference type="GO" id="GO:1902977">
    <property type="term" value="P:mitotic DNA replication preinitiation complex assembly"/>
    <property type="evidence" value="ECO:0007669"/>
    <property type="project" value="TreeGrafter"/>
</dbReference>
<dbReference type="GO" id="GO:0031261">
    <property type="term" value="C:DNA replication preinitiation complex"/>
    <property type="evidence" value="ECO:0007669"/>
    <property type="project" value="TreeGrafter"/>
</dbReference>
<evidence type="ECO:0000256" key="9">
    <source>
        <dbReference type="SAM" id="Coils"/>
    </source>
</evidence>
<sequence>MTTGSAILEEQVTTLKHELKQWENAFKAANGRKPGREDIKNDTAIAEKYREYNDLRRPTSQASKKDSGVARTPSKQDRPQRGALKVRPVNVVDATPRRAEKRTGSLQVLHKEEVEVEPTPAAIRCALGPTPQKDGQVLGIFDLPLSATPSRGSTGTPSIFQASTVNATPSKRAMAPPASASKLCATPQSSGKTRFLDAFSSTPLKRKRDEDEHGAPSTAKRQFATPAFLRRSASLATISEQTESKGSLPFLRRGLSKARSFSSLIQNLRSIEETRMDDEWDIMNEIEAEERGDVAPINKKKAKVLVEDSQVGEGKELPLGPDRAVQDDDESDEGDAAATNGFSGKVWKKKGLKRQTKRTNMKPVLHKPKRAAELAPVDEEDDADVVEETQHAEGAQDGSGDEYVDAPGNAEASENRKQTNGKEKQGSRKALYGDNDSENPRRKIAATAHANFRALKIKNKNSKAGGRGRFGKGRR</sequence>
<feature type="compositionally biased region" description="Basic and acidic residues" evidence="10">
    <location>
        <begin position="49"/>
        <end position="80"/>
    </location>
</feature>
<comment type="subcellular location">
    <subcellularLocation>
        <location evidence="1 8">Nucleus</location>
    </subcellularLocation>
</comment>
<keyword evidence="9" id="KW-0175">Coiled coil</keyword>
<feature type="compositionally biased region" description="Basic and acidic residues" evidence="10">
    <location>
        <begin position="95"/>
        <end position="106"/>
    </location>
</feature>
<dbReference type="PANTHER" id="PTHR28124:SF1">
    <property type="entry name" value="DNA REPLICATION REGULATOR SLD2"/>
    <property type="match status" value="1"/>
</dbReference>
<evidence type="ECO:0000313" key="12">
    <source>
        <dbReference type="Proteomes" id="UP000799436"/>
    </source>
</evidence>
<dbReference type="AlphaFoldDB" id="A0A6G1LKL6"/>
<keyword evidence="12" id="KW-1185">Reference proteome</keyword>
<evidence type="ECO:0000256" key="10">
    <source>
        <dbReference type="SAM" id="MobiDB-lite"/>
    </source>
</evidence>
<dbReference type="CDD" id="cd22289">
    <property type="entry name" value="RecQL4_SLD2_NTD"/>
    <property type="match status" value="1"/>
</dbReference>
<feature type="region of interest" description="Disordered" evidence="10">
    <location>
        <begin position="167"/>
        <end position="224"/>
    </location>
</feature>
<keyword evidence="6 8" id="KW-0131">Cell cycle</keyword>
<dbReference type="InterPro" id="IPR040203">
    <property type="entry name" value="Sld2"/>
</dbReference>
<reference evidence="11" key="1">
    <citation type="journal article" date="2020" name="Stud. Mycol.">
        <title>101 Dothideomycetes genomes: a test case for predicting lifestyles and emergence of pathogens.</title>
        <authorList>
            <person name="Haridas S."/>
            <person name="Albert R."/>
            <person name="Binder M."/>
            <person name="Bloem J."/>
            <person name="Labutti K."/>
            <person name="Salamov A."/>
            <person name="Andreopoulos B."/>
            <person name="Baker S."/>
            <person name="Barry K."/>
            <person name="Bills G."/>
            <person name="Bluhm B."/>
            <person name="Cannon C."/>
            <person name="Castanera R."/>
            <person name="Culley D."/>
            <person name="Daum C."/>
            <person name="Ezra D."/>
            <person name="Gonzalez J."/>
            <person name="Henrissat B."/>
            <person name="Kuo A."/>
            <person name="Liang C."/>
            <person name="Lipzen A."/>
            <person name="Lutzoni F."/>
            <person name="Magnuson J."/>
            <person name="Mondo S."/>
            <person name="Nolan M."/>
            <person name="Ohm R."/>
            <person name="Pangilinan J."/>
            <person name="Park H.-J."/>
            <person name="Ramirez L."/>
            <person name="Alfaro M."/>
            <person name="Sun H."/>
            <person name="Tritt A."/>
            <person name="Yoshinaga Y."/>
            <person name="Zwiers L.-H."/>
            <person name="Turgeon B."/>
            <person name="Goodwin S."/>
            <person name="Spatafora J."/>
            <person name="Crous P."/>
            <person name="Grigoriev I."/>
        </authorList>
    </citation>
    <scope>NUCLEOTIDE SEQUENCE</scope>
    <source>
        <strain evidence="11">CBS 116005</strain>
    </source>
</reference>